<feature type="region of interest" description="Disordered" evidence="1">
    <location>
        <begin position="177"/>
        <end position="199"/>
    </location>
</feature>
<dbReference type="Proteomes" id="UP000700596">
    <property type="component" value="Unassembled WGS sequence"/>
</dbReference>
<dbReference type="AlphaFoldDB" id="A0A9P9I950"/>
<dbReference type="OrthoDB" id="4494341at2759"/>
<feature type="compositionally biased region" description="Basic and acidic residues" evidence="1">
    <location>
        <begin position="180"/>
        <end position="199"/>
    </location>
</feature>
<comment type="caution">
    <text evidence="2">The sequence shown here is derived from an EMBL/GenBank/DDBJ whole genome shotgun (WGS) entry which is preliminary data.</text>
</comment>
<name>A0A9P9I950_9PLEO</name>
<dbReference type="EMBL" id="JAGMWT010000025">
    <property type="protein sequence ID" value="KAH7111064.1"/>
    <property type="molecule type" value="Genomic_DNA"/>
</dbReference>
<feature type="region of interest" description="Disordered" evidence="1">
    <location>
        <begin position="1"/>
        <end position="21"/>
    </location>
</feature>
<sequence length="206" mass="23578">MARKNSNRRRSHSRSGSSLVPQAKSSHTIRCCGTYLYLVAAVSLQILDIRLFVQGNFLSRETRRGNYQQIGERIDMTYDALGGENVGVEELIKAEMKDRKGLTVVSLCTNGETGDKIREVVRVMLDETIYLKELDFRPTSDEEFRMLRSWLRGPSIQGKCQVPKQDPLRPTEVEYPSLHNRFEDLPPRSSLRGKERGPSDLHVLFH</sequence>
<evidence type="ECO:0000256" key="1">
    <source>
        <dbReference type="SAM" id="MobiDB-lite"/>
    </source>
</evidence>
<protein>
    <submittedName>
        <fullName evidence="2">Uncharacterized protein</fullName>
    </submittedName>
</protein>
<keyword evidence="3" id="KW-1185">Reference proteome</keyword>
<proteinExistence type="predicted"/>
<evidence type="ECO:0000313" key="3">
    <source>
        <dbReference type="Proteomes" id="UP000700596"/>
    </source>
</evidence>
<organism evidence="2 3">
    <name type="scientific">Dendryphion nanum</name>
    <dbReference type="NCBI Taxonomy" id="256645"/>
    <lineage>
        <taxon>Eukaryota</taxon>
        <taxon>Fungi</taxon>
        <taxon>Dikarya</taxon>
        <taxon>Ascomycota</taxon>
        <taxon>Pezizomycotina</taxon>
        <taxon>Dothideomycetes</taxon>
        <taxon>Pleosporomycetidae</taxon>
        <taxon>Pleosporales</taxon>
        <taxon>Torulaceae</taxon>
        <taxon>Dendryphion</taxon>
    </lineage>
</organism>
<gene>
    <name evidence="2" type="ORF">B0J11DRAFT_573287</name>
</gene>
<feature type="compositionally biased region" description="Basic residues" evidence="1">
    <location>
        <begin position="1"/>
        <end position="13"/>
    </location>
</feature>
<reference evidence="2" key="1">
    <citation type="journal article" date="2021" name="Nat. Commun.">
        <title>Genetic determinants of endophytism in the Arabidopsis root mycobiome.</title>
        <authorList>
            <person name="Mesny F."/>
            <person name="Miyauchi S."/>
            <person name="Thiergart T."/>
            <person name="Pickel B."/>
            <person name="Atanasova L."/>
            <person name="Karlsson M."/>
            <person name="Huettel B."/>
            <person name="Barry K.W."/>
            <person name="Haridas S."/>
            <person name="Chen C."/>
            <person name="Bauer D."/>
            <person name="Andreopoulos W."/>
            <person name="Pangilinan J."/>
            <person name="LaButti K."/>
            <person name="Riley R."/>
            <person name="Lipzen A."/>
            <person name="Clum A."/>
            <person name="Drula E."/>
            <person name="Henrissat B."/>
            <person name="Kohler A."/>
            <person name="Grigoriev I.V."/>
            <person name="Martin F.M."/>
            <person name="Hacquard S."/>
        </authorList>
    </citation>
    <scope>NUCLEOTIDE SEQUENCE</scope>
    <source>
        <strain evidence="2">MPI-CAGE-CH-0243</strain>
    </source>
</reference>
<evidence type="ECO:0000313" key="2">
    <source>
        <dbReference type="EMBL" id="KAH7111064.1"/>
    </source>
</evidence>
<accession>A0A9P9I950</accession>